<evidence type="ECO:0000313" key="2">
    <source>
        <dbReference type="EMBL" id="KAL0639935.1"/>
    </source>
</evidence>
<evidence type="ECO:0000256" key="1">
    <source>
        <dbReference type="SAM" id="MobiDB-lite"/>
    </source>
</evidence>
<feature type="compositionally biased region" description="Polar residues" evidence="1">
    <location>
        <begin position="93"/>
        <end position="111"/>
    </location>
</feature>
<dbReference type="EMBL" id="JBBBZM010000007">
    <property type="protein sequence ID" value="KAL0639935.1"/>
    <property type="molecule type" value="Genomic_DNA"/>
</dbReference>
<evidence type="ECO:0000313" key="3">
    <source>
        <dbReference type="Proteomes" id="UP001447188"/>
    </source>
</evidence>
<accession>A0ABR3GVF9</accession>
<reference evidence="2 3" key="1">
    <citation type="submission" date="2024-02" db="EMBL/GenBank/DDBJ databases">
        <title>Discinaceae phylogenomics.</title>
        <authorList>
            <person name="Dirks A.C."/>
            <person name="James T.Y."/>
        </authorList>
    </citation>
    <scope>NUCLEOTIDE SEQUENCE [LARGE SCALE GENOMIC DNA]</scope>
    <source>
        <strain evidence="2 3">ACD0624</strain>
    </source>
</reference>
<proteinExistence type="predicted"/>
<name>A0ABR3GVF9_9PEZI</name>
<keyword evidence="3" id="KW-1185">Reference proteome</keyword>
<gene>
    <name evidence="2" type="ORF">Q9L58_001027</name>
</gene>
<feature type="region of interest" description="Disordered" evidence="1">
    <location>
        <begin position="43"/>
        <end position="112"/>
    </location>
</feature>
<comment type="caution">
    <text evidence="2">The sequence shown here is derived from an EMBL/GenBank/DDBJ whole genome shotgun (WGS) entry which is preliminary data.</text>
</comment>
<organism evidence="2 3">
    <name type="scientific">Discina gigas</name>
    <dbReference type="NCBI Taxonomy" id="1032678"/>
    <lineage>
        <taxon>Eukaryota</taxon>
        <taxon>Fungi</taxon>
        <taxon>Dikarya</taxon>
        <taxon>Ascomycota</taxon>
        <taxon>Pezizomycotina</taxon>
        <taxon>Pezizomycetes</taxon>
        <taxon>Pezizales</taxon>
        <taxon>Discinaceae</taxon>
        <taxon>Discina</taxon>
    </lineage>
</organism>
<sequence length="216" mass="24883">MARAPQIGYRATRKYRNYRTRRAKKMIYRLEHQSCKQEVARDIEGIRNPDSTPQPPTGLQGTFSRLSCRASRSSKRSKSQVAAKQIPPPLKSAQETSISPASPFRQTSTAPQLRRLPRSPALLFFQTGKHQVTINKLRLRALAARYRVVTHVFSPRKRRLRFDQQWRPSRATAGSDLRPAVLERSFTTYEDSEIPERSLSGDFPETRTPVRWDFMG</sequence>
<dbReference type="Proteomes" id="UP001447188">
    <property type="component" value="Unassembled WGS sequence"/>
</dbReference>
<protein>
    <submittedName>
        <fullName evidence="2">Uncharacterized protein</fullName>
    </submittedName>
</protein>